<dbReference type="InterPro" id="IPR045473">
    <property type="entry name" value="ASM_C"/>
</dbReference>
<dbReference type="Pfam" id="PF00149">
    <property type="entry name" value="Metallophos"/>
    <property type="match status" value="1"/>
</dbReference>
<evidence type="ECO:0000259" key="17">
    <source>
        <dbReference type="PROSITE" id="PS50015"/>
    </source>
</evidence>
<evidence type="ECO:0000313" key="18">
    <source>
        <dbReference type="EnsemblMetazoa" id="tetur26g02150.1"/>
    </source>
</evidence>
<dbReference type="InterPro" id="IPR011001">
    <property type="entry name" value="Saposin-like"/>
</dbReference>
<dbReference type="CDD" id="cd00842">
    <property type="entry name" value="MPP_ASMase"/>
    <property type="match status" value="1"/>
</dbReference>
<dbReference type="InterPro" id="IPR029052">
    <property type="entry name" value="Metallo-depent_PP-like"/>
</dbReference>
<name>T1KY18_TETUR</name>
<dbReference type="EnsemblMetazoa" id="tetur26g02150.1">
    <property type="protein sequence ID" value="tetur26g02150.1"/>
    <property type="gene ID" value="tetur26g02150"/>
</dbReference>
<keyword evidence="6 13" id="KW-0378">Hydrolase</keyword>
<feature type="binding site" evidence="14">
    <location>
        <position position="287"/>
    </location>
    <ligand>
        <name>Zn(2+)</name>
        <dbReference type="ChEBI" id="CHEBI:29105"/>
        <label>2</label>
    </ligand>
</feature>
<evidence type="ECO:0000256" key="15">
    <source>
        <dbReference type="PIRSR" id="PIRSR000948-2"/>
    </source>
</evidence>
<comment type="subcellular location">
    <subcellularLocation>
        <location evidence="1">Secreted</location>
    </subcellularLocation>
</comment>
<dbReference type="GO" id="GO:0016798">
    <property type="term" value="F:hydrolase activity, acting on glycosyl bonds"/>
    <property type="evidence" value="ECO:0007669"/>
    <property type="project" value="UniProtKB-KW"/>
</dbReference>
<dbReference type="GO" id="GO:0006685">
    <property type="term" value="P:sphingomyelin catabolic process"/>
    <property type="evidence" value="ECO:0007669"/>
    <property type="project" value="UniProtKB-UniRule"/>
</dbReference>
<evidence type="ECO:0000313" key="19">
    <source>
        <dbReference type="Proteomes" id="UP000015104"/>
    </source>
</evidence>
<keyword evidence="10 13" id="KW-0326">Glycosidase</keyword>
<dbReference type="Proteomes" id="UP000015104">
    <property type="component" value="Unassembled WGS sequence"/>
</dbReference>
<evidence type="ECO:0000256" key="9">
    <source>
        <dbReference type="ARBA" id="ARBA00023180"/>
    </source>
</evidence>
<keyword evidence="19" id="KW-1185">Reference proteome</keyword>
<dbReference type="GO" id="GO:0046872">
    <property type="term" value="F:metal ion binding"/>
    <property type="evidence" value="ECO:0007669"/>
    <property type="project" value="UniProtKB-KW"/>
</dbReference>
<feature type="binding site" evidence="14">
    <location>
        <position position="470"/>
    </location>
    <ligand>
        <name>Zn(2+)</name>
        <dbReference type="ChEBI" id="CHEBI:29105"/>
        <label>1</label>
    </ligand>
</feature>
<keyword evidence="5 16" id="KW-0732">Signal</keyword>
<reference evidence="18" key="2">
    <citation type="submission" date="2015-06" db="UniProtKB">
        <authorList>
            <consortium name="EnsemblMetazoa"/>
        </authorList>
    </citation>
    <scope>IDENTIFICATION</scope>
</reference>
<dbReference type="FunFam" id="1.10.225.10:FF:000010">
    <property type="entry name" value="Sphingomyelin phosphodiesterase"/>
    <property type="match status" value="1"/>
</dbReference>
<feature type="binding site" evidence="14">
    <location>
        <position position="211"/>
    </location>
    <ligand>
        <name>Zn(2+)</name>
        <dbReference type="ChEBI" id="CHEBI:29105"/>
        <label>1</label>
    </ligand>
</feature>
<evidence type="ECO:0000256" key="16">
    <source>
        <dbReference type="SAM" id="SignalP"/>
    </source>
</evidence>
<dbReference type="GO" id="GO:0061750">
    <property type="term" value="F:acid sphingomyelin phosphodiesterase activity"/>
    <property type="evidence" value="ECO:0007669"/>
    <property type="project" value="TreeGrafter"/>
</dbReference>
<proteinExistence type="inferred from homology"/>
<dbReference type="PANTHER" id="PTHR10340">
    <property type="entry name" value="SPHINGOMYELIN PHOSPHODIESTERASE"/>
    <property type="match status" value="1"/>
</dbReference>
<keyword evidence="7 14" id="KW-0862">Zinc</keyword>
<feature type="binding site" evidence="14">
    <location>
        <position position="468"/>
    </location>
    <ligand>
        <name>Zn(2+)</name>
        <dbReference type="ChEBI" id="CHEBI:29105"/>
        <label>2</label>
    </ligand>
</feature>
<dbReference type="SMART" id="SM00741">
    <property type="entry name" value="SapB"/>
    <property type="match status" value="1"/>
</dbReference>
<protein>
    <recommendedName>
        <fullName evidence="13">Sphingomyelin phosphodiesterase</fullName>
        <ecNumber evidence="13">3.1.4.12</ecNumber>
    </recommendedName>
</protein>
<gene>
    <name evidence="18" type="primary">107368279</name>
</gene>
<evidence type="ECO:0000256" key="6">
    <source>
        <dbReference type="ARBA" id="ARBA00022801"/>
    </source>
</evidence>
<evidence type="ECO:0000256" key="12">
    <source>
        <dbReference type="ARBA" id="ARBA00059094"/>
    </source>
</evidence>
<feature type="disulfide bond" evidence="15">
    <location>
        <begin position="95"/>
        <end position="160"/>
    </location>
</feature>
<evidence type="ECO:0000256" key="8">
    <source>
        <dbReference type="ARBA" id="ARBA00023157"/>
    </source>
</evidence>
<dbReference type="HOGENOM" id="CLU_014743_3_0_1"/>
<dbReference type="Pfam" id="PF19272">
    <property type="entry name" value="ASMase_C"/>
    <property type="match status" value="1"/>
</dbReference>
<dbReference type="PIRSF" id="PIRSF000948">
    <property type="entry name" value="Sphingomy_PDE"/>
    <property type="match status" value="1"/>
</dbReference>
<dbReference type="KEGG" id="tut:107368279"/>
<keyword evidence="8 15" id="KW-1015">Disulfide bond</keyword>
<evidence type="ECO:0000256" key="10">
    <source>
        <dbReference type="ARBA" id="ARBA00023295"/>
    </source>
</evidence>
<dbReference type="FunFam" id="3.60.21.10:FF:000077">
    <property type="entry name" value="Sphingomyelin phosphodiesterase"/>
    <property type="match status" value="1"/>
</dbReference>
<feature type="disulfide bond" evidence="15">
    <location>
        <begin position="394"/>
        <end position="442"/>
    </location>
</feature>
<comment type="catalytic activity">
    <reaction evidence="11">
        <text>a sphingomyelin + H2O = phosphocholine + an N-acylsphing-4-enine + H(+)</text>
        <dbReference type="Rhea" id="RHEA:19253"/>
        <dbReference type="ChEBI" id="CHEBI:15377"/>
        <dbReference type="ChEBI" id="CHEBI:15378"/>
        <dbReference type="ChEBI" id="CHEBI:17636"/>
        <dbReference type="ChEBI" id="CHEBI:52639"/>
        <dbReference type="ChEBI" id="CHEBI:295975"/>
        <dbReference type="EC" id="3.1.4.12"/>
    </reaction>
    <physiologicalReaction direction="left-to-right" evidence="11">
        <dbReference type="Rhea" id="RHEA:19254"/>
    </physiologicalReaction>
</comment>
<dbReference type="eggNOG" id="KOG3770">
    <property type="taxonomic scope" value="Eukaryota"/>
</dbReference>
<feature type="binding site" evidence="14">
    <location>
        <position position="327"/>
    </location>
    <ligand>
        <name>Zn(2+)</name>
        <dbReference type="ChEBI" id="CHEBI:29105"/>
        <label>2</label>
    </ligand>
</feature>
<feature type="binding site" evidence="14">
    <location>
        <position position="213"/>
    </location>
    <ligand>
        <name>Zn(2+)</name>
        <dbReference type="ChEBI" id="CHEBI:29105"/>
        <label>1</label>
    </ligand>
</feature>
<dbReference type="GO" id="GO:0016020">
    <property type="term" value="C:membrane"/>
    <property type="evidence" value="ECO:0007669"/>
    <property type="project" value="GOC"/>
</dbReference>
<dbReference type="EMBL" id="CAEY01000698">
    <property type="status" value="NOT_ANNOTATED_CDS"/>
    <property type="molecule type" value="Genomic_DNA"/>
</dbReference>
<dbReference type="Gene3D" id="1.10.225.10">
    <property type="entry name" value="Saposin-like"/>
    <property type="match status" value="1"/>
</dbReference>
<evidence type="ECO:0000256" key="4">
    <source>
        <dbReference type="ARBA" id="ARBA00022723"/>
    </source>
</evidence>
<feature type="domain" description="Saposin B-type" evidence="17">
    <location>
        <begin position="88"/>
        <end position="172"/>
    </location>
</feature>
<dbReference type="GO" id="GO:0046513">
    <property type="term" value="P:ceramide biosynthetic process"/>
    <property type="evidence" value="ECO:0007669"/>
    <property type="project" value="TreeGrafter"/>
</dbReference>
<dbReference type="OMA" id="VWSQTRK"/>
<evidence type="ECO:0000256" key="11">
    <source>
        <dbReference type="ARBA" id="ARBA00047268"/>
    </source>
</evidence>
<dbReference type="PANTHER" id="PTHR10340:SF34">
    <property type="entry name" value="SPHINGOMYELIN PHOSPHODIESTERASE"/>
    <property type="match status" value="1"/>
</dbReference>
<dbReference type="OrthoDB" id="282973at2759"/>
<dbReference type="PROSITE" id="PS50015">
    <property type="entry name" value="SAP_B"/>
    <property type="match status" value="1"/>
</dbReference>
<comment type="function">
    <text evidence="12 13">Converts sphingomyelin to ceramide.</text>
</comment>
<feature type="disulfide bond" evidence="15">
    <location>
        <begin position="232"/>
        <end position="258"/>
    </location>
</feature>
<feature type="disulfide bond" evidence="15">
    <location>
        <begin position="123"/>
        <end position="134"/>
    </location>
</feature>
<dbReference type="InterPro" id="IPR041805">
    <property type="entry name" value="ASMase/PPN1_MPP"/>
</dbReference>
<evidence type="ECO:0000256" key="13">
    <source>
        <dbReference type="PIRNR" id="PIRNR000948"/>
    </source>
</evidence>
<evidence type="ECO:0000256" key="7">
    <source>
        <dbReference type="ARBA" id="ARBA00022833"/>
    </source>
</evidence>
<keyword evidence="9" id="KW-0325">Glycoprotein</keyword>
<evidence type="ECO:0000256" key="2">
    <source>
        <dbReference type="ARBA" id="ARBA00008234"/>
    </source>
</evidence>
<organism evidence="18 19">
    <name type="scientific">Tetranychus urticae</name>
    <name type="common">Two-spotted spider mite</name>
    <dbReference type="NCBI Taxonomy" id="32264"/>
    <lineage>
        <taxon>Eukaryota</taxon>
        <taxon>Metazoa</taxon>
        <taxon>Ecdysozoa</taxon>
        <taxon>Arthropoda</taxon>
        <taxon>Chelicerata</taxon>
        <taxon>Arachnida</taxon>
        <taxon>Acari</taxon>
        <taxon>Acariformes</taxon>
        <taxon>Trombidiformes</taxon>
        <taxon>Prostigmata</taxon>
        <taxon>Eleutherengona</taxon>
        <taxon>Raphignathae</taxon>
        <taxon>Tetranychoidea</taxon>
        <taxon>Tetranychidae</taxon>
        <taxon>Tetranychus</taxon>
    </lineage>
</organism>
<feature type="binding site" evidence="14">
    <location>
        <position position="287"/>
    </location>
    <ligand>
        <name>Zn(2+)</name>
        <dbReference type="ChEBI" id="CHEBI:29105"/>
        <label>1</label>
    </ligand>
</feature>
<feature type="chain" id="PRO_5004581951" description="Sphingomyelin phosphodiesterase" evidence="16">
    <location>
        <begin position="21"/>
        <end position="636"/>
    </location>
</feature>
<dbReference type="EC" id="3.1.4.12" evidence="13"/>
<feature type="signal peptide" evidence="16">
    <location>
        <begin position="1"/>
        <end position="20"/>
    </location>
</feature>
<evidence type="ECO:0000256" key="14">
    <source>
        <dbReference type="PIRSR" id="PIRSR000948-1"/>
    </source>
</evidence>
<evidence type="ECO:0000256" key="5">
    <source>
        <dbReference type="ARBA" id="ARBA00022729"/>
    </source>
</evidence>
<dbReference type="AlphaFoldDB" id="T1KY18"/>
<dbReference type="STRING" id="32264.T1KY18"/>
<evidence type="ECO:0000256" key="3">
    <source>
        <dbReference type="ARBA" id="ARBA00022525"/>
    </source>
</evidence>
<accession>T1KY18</accession>
<comment type="similarity">
    <text evidence="2 13">Belongs to the acid sphingomyelinase family.</text>
</comment>
<dbReference type="SUPFAM" id="SSF47862">
    <property type="entry name" value="Saposin"/>
    <property type="match status" value="1"/>
</dbReference>
<dbReference type="GO" id="GO:0005615">
    <property type="term" value="C:extracellular space"/>
    <property type="evidence" value="ECO:0007669"/>
    <property type="project" value="TreeGrafter"/>
</dbReference>
<keyword evidence="3" id="KW-0964">Secreted</keyword>
<dbReference type="InterPro" id="IPR008139">
    <property type="entry name" value="SaposinB_dom"/>
</dbReference>
<keyword evidence="4 14" id="KW-0479">Metal-binding</keyword>
<feature type="disulfide bond" evidence="15">
    <location>
        <begin position="92"/>
        <end position="168"/>
    </location>
</feature>
<reference evidence="19" key="1">
    <citation type="submission" date="2011-08" db="EMBL/GenBank/DDBJ databases">
        <authorList>
            <person name="Rombauts S."/>
        </authorList>
    </citation>
    <scope>NUCLEOTIDE SEQUENCE</scope>
    <source>
        <strain evidence="19">London</strain>
    </source>
</reference>
<dbReference type="InterPro" id="IPR011160">
    <property type="entry name" value="Sphingomy_PDE"/>
</dbReference>
<dbReference type="InterPro" id="IPR004843">
    <property type="entry name" value="Calcineurin-like_PHP"/>
</dbReference>
<dbReference type="Gene3D" id="3.60.21.10">
    <property type="match status" value="1"/>
</dbReference>
<sequence>MLIKAMTVTLSLILVANILAFYPVTAPPPMSTPDDYNNHDNAIESFSNSYSSGSSFYGQRFLVTLISHIFEMLNLKQVVTDIKESRATEATCYACKFGIALVQHFIEFGKGKEEMAKLATTVCITLKIEDRTVCKGIINTYKDEFVEVVSQLAFSPTEICGTILGDSCAEVYNPLHNWTVPLTPLPKPAVPNPPTVPTSNVPTLKILQISDTHVDLQYLAGGEVNCGEPLCCRKPVSSFRGHKKDHKMAGYWGEYDNCDIPLRTLQAMLKDIKQNHVDIDYVIWTGDIPPHDVWNQTRNGQVALLKQISTLINRYLGDIPIYPALGNHESVPVNSFPPPSIKGSYSISWLYDALTEVWSQWLPQDTIKTIAKGGYYSVYVKPGLKLISLNMNYCNNLNLWLLLNSTDPADELTWLINELQTSELLGEKVHIIGHIPPGSNDCLQVWSRNYYRIINRFESTIAAQFFGHTHQDEFVLFYDEEDNTGPFSSFRPTSIGYIGPSVTTFGGVNPSYRIYSMATNETNWPFTIVDHATYYLNLTEANLNPNQVTEWNYSYSPLDSYDLVNLTPSSWNQFVISMASNDTLFKTFYDNYFVVSDSHNQCTEKACRFELLCRLISGHSKDTKICDQFMDQYGSM</sequence>
<dbReference type="GO" id="GO:0005764">
    <property type="term" value="C:lysosome"/>
    <property type="evidence" value="ECO:0007669"/>
    <property type="project" value="TreeGrafter"/>
</dbReference>
<evidence type="ECO:0000256" key="1">
    <source>
        <dbReference type="ARBA" id="ARBA00004613"/>
    </source>
</evidence>
<comment type="cofactor">
    <cofactor evidence="14">
        <name>Zn(2+)</name>
        <dbReference type="ChEBI" id="CHEBI:29105"/>
    </cofactor>
    <text evidence="14">Binds 2 Zn(2+) ions per subunit.</text>
</comment>
<dbReference type="SUPFAM" id="SSF56300">
    <property type="entry name" value="Metallo-dependent phosphatases"/>
    <property type="match status" value="1"/>
</dbReference>
<feature type="binding site" evidence="14">
    <location>
        <position position="434"/>
    </location>
    <ligand>
        <name>Zn(2+)</name>
        <dbReference type="ChEBI" id="CHEBI:29105"/>
        <label>2</label>
    </ligand>
</feature>
<feature type="disulfide bond" evidence="15">
    <location>
        <begin position="226"/>
        <end position="231"/>
    </location>
</feature>